<evidence type="ECO:0000313" key="3">
    <source>
        <dbReference type="Proteomes" id="UP000314294"/>
    </source>
</evidence>
<evidence type="ECO:0000313" key="2">
    <source>
        <dbReference type="EMBL" id="TNN31289.1"/>
    </source>
</evidence>
<feature type="transmembrane region" description="Helical" evidence="1">
    <location>
        <begin position="58"/>
        <end position="79"/>
    </location>
</feature>
<keyword evidence="1" id="KW-1133">Transmembrane helix</keyword>
<name>A0A4Z2ER64_9TELE</name>
<dbReference type="EMBL" id="SRLO01003618">
    <property type="protein sequence ID" value="TNN31289.1"/>
    <property type="molecule type" value="Genomic_DNA"/>
</dbReference>
<protein>
    <submittedName>
        <fullName evidence="2">Uncharacterized protein</fullName>
    </submittedName>
</protein>
<sequence length="83" mass="9045">MSPSPLRERRRNEGSAAFIVTDNKSTELFCVTLLGELTFHSSSHSLSSSAFLCRSTRAFTSVCTTLALISTCSAMAWTFSMLS</sequence>
<keyword evidence="1" id="KW-0472">Membrane</keyword>
<gene>
    <name evidence="2" type="ORF">EYF80_058560</name>
</gene>
<dbReference type="Proteomes" id="UP000314294">
    <property type="component" value="Unassembled WGS sequence"/>
</dbReference>
<evidence type="ECO:0000256" key="1">
    <source>
        <dbReference type="SAM" id="Phobius"/>
    </source>
</evidence>
<accession>A0A4Z2ER64</accession>
<dbReference type="AlphaFoldDB" id="A0A4Z2ER64"/>
<proteinExistence type="predicted"/>
<keyword evidence="3" id="KW-1185">Reference proteome</keyword>
<comment type="caution">
    <text evidence="2">The sequence shown here is derived from an EMBL/GenBank/DDBJ whole genome shotgun (WGS) entry which is preliminary data.</text>
</comment>
<reference evidence="2 3" key="1">
    <citation type="submission" date="2019-03" db="EMBL/GenBank/DDBJ databases">
        <title>First draft genome of Liparis tanakae, snailfish: a comprehensive survey of snailfish specific genes.</title>
        <authorList>
            <person name="Kim W."/>
            <person name="Song I."/>
            <person name="Jeong J.-H."/>
            <person name="Kim D."/>
            <person name="Kim S."/>
            <person name="Ryu S."/>
            <person name="Song J.Y."/>
            <person name="Lee S.K."/>
        </authorList>
    </citation>
    <scope>NUCLEOTIDE SEQUENCE [LARGE SCALE GENOMIC DNA]</scope>
    <source>
        <tissue evidence="2">Muscle</tissue>
    </source>
</reference>
<organism evidence="2 3">
    <name type="scientific">Liparis tanakae</name>
    <name type="common">Tanaka's snailfish</name>
    <dbReference type="NCBI Taxonomy" id="230148"/>
    <lineage>
        <taxon>Eukaryota</taxon>
        <taxon>Metazoa</taxon>
        <taxon>Chordata</taxon>
        <taxon>Craniata</taxon>
        <taxon>Vertebrata</taxon>
        <taxon>Euteleostomi</taxon>
        <taxon>Actinopterygii</taxon>
        <taxon>Neopterygii</taxon>
        <taxon>Teleostei</taxon>
        <taxon>Neoteleostei</taxon>
        <taxon>Acanthomorphata</taxon>
        <taxon>Eupercaria</taxon>
        <taxon>Perciformes</taxon>
        <taxon>Cottioidei</taxon>
        <taxon>Cottales</taxon>
        <taxon>Liparidae</taxon>
        <taxon>Liparis</taxon>
    </lineage>
</organism>
<keyword evidence="1" id="KW-0812">Transmembrane</keyword>